<accession>A0AAP5V1J6</accession>
<organism evidence="2 3">
    <name type="scientific">Paraburkholderia fungorum</name>
    <dbReference type="NCBI Taxonomy" id="134537"/>
    <lineage>
        <taxon>Bacteria</taxon>
        <taxon>Pseudomonadati</taxon>
        <taxon>Pseudomonadota</taxon>
        <taxon>Betaproteobacteria</taxon>
        <taxon>Burkholderiales</taxon>
        <taxon>Burkholderiaceae</taxon>
        <taxon>Paraburkholderia</taxon>
    </lineage>
</organism>
<dbReference type="EMBL" id="JANSLM010000043">
    <property type="protein sequence ID" value="MDT8844032.1"/>
    <property type="molecule type" value="Genomic_DNA"/>
</dbReference>
<reference evidence="2" key="1">
    <citation type="submission" date="2022-08" db="EMBL/GenBank/DDBJ databases">
        <authorList>
            <person name="Kim S.-J."/>
        </authorList>
    </citation>
    <scope>NUCLEOTIDE SEQUENCE</scope>
    <source>
        <strain evidence="2">KJ</strain>
    </source>
</reference>
<gene>
    <name evidence="2" type="ORF">ParKJ_42380</name>
</gene>
<comment type="caution">
    <text evidence="2">The sequence shown here is derived from an EMBL/GenBank/DDBJ whole genome shotgun (WGS) entry which is preliminary data.</text>
</comment>
<evidence type="ECO:0000313" key="3">
    <source>
        <dbReference type="Proteomes" id="UP001246473"/>
    </source>
</evidence>
<dbReference type="GO" id="GO:0006313">
    <property type="term" value="P:DNA transposition"/>
    <property type="evidence" value="ECO:0007669"/>
    <property type="project" value="InterPro"/>
</dbReference>
<dbReference type="InterPro" id="IPR002514">
    <property type="entry name" value="Transposase_8"/>
</dbReference>
<feature type="region of interest" description="Disordered" evidence="1">
    <location>
        <begin position="1"/>
        <end position="21"/>
    </location>
</feature>
<proteinExistence type="predicted"/>
<dbReference type="RefSeq" id="WP_045707060.1">
    <property type="nucleotide sequence ID" value="NZ_CP010024.1"/>
</dbReference>
<dbReference type="InterPro" id="IPR009057">
    <property type="entry name" value="Homeodomain-like_sf"/>
</dbReference>
<dbReference type="AlphaFoldDB" id="A0AAP5V1J6"/>
<name>A0AAP5V1J6_9BURK</name>
<dbReference type="Proteomes" id="UP001246473">
    <property type="component" value="Unassembled WGS sequence"/>
</dbReference>
<evidence type="ECO:0000256" key="1">
    <source>
        <dbReference type="SAM" id="MobiDB-lite"/>
    </source>
</evidence>
<dbReference type="SUPFAM" id="SSF46689">
    <property type="entry name" value="Homeodomain-like"/>
    <property type="match status" value="1"/>
</dbReference>
<dbReference type="Pfam" id="PF01527">
    <property type="entry name" value="HTH_Tnp_1"/>
    <property type="match status" value="1"/>
</dbReference>
<dbReference type="GO" id="GO:0004803">
    <property type="term" value="F:transposase activity"/>
    <property type="evidence" value="ECO:0007669"/>
    <property type="project" value="InterPro"/>
</dbReference>
<sequence length="183" mass="19684">MLSVRVDTCTPTSMTEKQDLRSRLVAGRKRDGRREFNEDAVQELVVMCLRPGVSIARAAMDHDVNPNQLRRWITRYQQTQSSLTSGGADPMVIDDVPIEVSAPTSLSPMTSAITPAFVPVVCAPSAVSPVDRPGSSPVSAMALALHVRLPNGVEFDFGDASVDELTTIIQMLGRMPCSGSTKA</sequence>
<dbReference type="GO" id="GO:0003677">
    <property type="term" value="F:DNA binding"/>
    <property type="evidence" value="ECO:0007669"/>
    <property type="project" value="InterPro"/>
</dbReference>
<evidence type="ECO:0000313" key="2">
    <source>
        <dbReference type="EMBL" id="MDT8844032.1"/>
    </source>
</evidence>
<dbReference type="GeneID" id="66513309"/>
<protein>
    <submittedName>
        <fullName evidence="2">Transposase</fullName>
    </submittedName>
</protein>